<dbReference type="Gene3D" id="3.30.420.40">
    <property type="match status" value="2"/>
</dbReference>
<name>A0A1L8MLU7_9STRE</name>
<dbReference type="InterPro" id="IPR043129">
    <property type="entry name" value="ATPase_NBD"/>
</dbReference>
<dbReference type="InterPro" id="IPR000905">
    <property type="entry name" value="Gcp-like_dom"/>
</dbReference>
<dbReference type="AlphaFoldDB" id="A0A1L8MLU7"/>
<keyword evidence="3" id="KW-1185">Reference proteome</keyword>
<evidence type="ECO:0000259" key="1">
    <source>
        <dbReference type="Pfam" id="PF00814"/>
    </source>
</evidence>
<dbReference type="GO" id="GO:0005829">
    <property type="term" value="C:cytosol"/>
    <property type="evidence" value="ECO:0007669"/>
    <property type="project" value="TreeGrafter"/>
</dbReference>
<evidence type="ECO:0000313" key="3">
    <source>
        <dbReference type="Proteomes" id="UP000182015"/>
    </source>
</evidence>
<dbReference type="EMBL" id="LZDD01000002">
    <property type="protein sequence ID" value="OJF71732.1"/>
    <property type="molecule type" value="Genomic_DNA"/>
</dbReference>
<organism evidence="2 3">
    <name type="scientific">Streptococcus bovimastitidis</name>
    <dbReference type="NCBI Taxonomy" id="1856638"/>
    <lineage>
        <taxon>Bacteria</taxon>
        <taxon>Bacillati</taxon>
        <taxon>Bacillota</taxon>
        <taxon>Bacilli</taxon>
        <taxon>Lactobacillales</taxon>
        <taxon>Streptococcaceae</taxon>
        <taxon>Streptococcus</taxon>
    </lineage>
</organism>
<dbReference type="Proteomes" id="UP000182015">
    <property type="component" value="Unassembled WGS sequence"/>
</dbReference>
<dbReference type="Pfam" id="PF00814">
    <property type="entry name" value="TsaD"/>
    <property type="match status" value="1"/>
</dbReference>
<sequence length="230" mass="25168">MKTLAFDTSNKSMSLAILEDQTLLADLTINIKKNHSISLMPAIDFLMTSLDLKPSDLGRIAVAEGPGSYTGLRVAVATAKTLAYSLKIDLIGISSLYALAAGIKEPDTLVIPLIDARRQNVYAGFYVNQESVGPDQHIALSDLLEQVKKQDKVIFTGEASVFTDLIKTEMPEAQILPSLPSAYELGLKAQTMPAVNVDAFVPEYLKKVEAEENWLKTHQAGNDENYIKRV</sequence>
<comment type="caution">
    <text evidence="2">The sequence shown here is derived from an EMBL/GenBank/DDBJ whole genome shotgun (WGS) entry which is preliminary data.</text>
</comment>
<dbReference type="GO" id="GO:0002949">
    <property type="term" value="P:tRNA threonylcarbamoyladenosine modification"/>
    <property type="evidence" value="ECO:0007669"/>
    <property type="project" value="InterPro"/>
</dbReference>
<dbReference type="OrthoDB" id="9784166at2"/>
<dbReference type="SUPFAM" id="SSF53067">
    <property type="entry name" value="Actin-like ATPase domain"/>
    <property type="match status" value="2"/>
</dbReference>
<dbReference type="CDD" id="cd24032">
    <property type="entry name" value="ASKHA_NBD_TsaB"/>
    <property type="match status" value="1"/>
</dbReference>
<evidence type="ECO:0000313" key="2">
    <source>
        <dbReference type="EMBL" id="OJF71732.1"/>
    </source>
</evidence>
<dbReference type="GO" id="GO:0016740">
    <property type="term" value="F:transferase activity"/>
    <property type="evidence" value="ECO:0007669"/>
    <property type="project" value="UniProtKB-KW"/>
</dbReference>
<feature type="domain" description="Gcp-like" evidence="1">
    <location>
        <begin position="31"/>
        <end position="214"/>
    </location>
</feature>
<dbReference type="STRING" id="1856638.A9Q68_07015"/>
<dbReference type="NCBIfam" id="TIGR03725">
    <property type="entry name" value="T6A_YeaZ"/>
    <property type="match status" value="1"/>
</dbReference>
<dbReference type="InterPro" id="IPR022496">
    <property type="entry name" value="T6A_TsaB"/>
</dbReference>
<dbReference type="PANTHER" id="PTHR11735">
    <property type="entry name" value="TRNA N6-ADENOSINE THREONYLCARBAMOYLTRANSFERASE"/>
    <property type="match status" value="1"/>
</dbReference>
<dbReference type="PANTHER" id="PTHR11735:SF11">
    <property type="entry name" value="TRNA THREONYLCARBAMOYLADENOSINE BIOSYNTHESIS PROTEIN TSAB"/>
    <property type="match status" value="1"/>
</dbReference>
<accession>A0A1L8MLU7</accession>
<protein>
    <submittedName>
        <fullName evidence="2">tRNA N6-adenosine(37)-N6-threonylcarbamoyltransferase complex dimerization subunit TsaB</fullName>
    </submittedName>
</protein>
<keyword evidence="2" id="KW-0808">Transferase</keyword>
<reference evidence="3" key="1">
    <citation type="submission" date="2016-06" db="EMBL/GenBank/DDBJ databases">
        <authorList>
            <person name="de Vries S.P.W."/>
            <person name="Hadjirin N.F."/>
            <person name="Lay E.M."/>
            <person name="Zadoks R.N."/>
            <person name="Peacock S.J."/>
            <person name="Parkhill J."/>
            <person name="Grant A.J."/>
            <person name="Mcdougall S."/>
            <person name="Holmes M.A."/>
        </authorList>
    </citation>
    <scope>NUCLEOTIDE SEQUENCE [LARGE SCALE GENOMIC DNA]</scope>
    <source>
        <strain evidence="3">NZ1587</strain>
    </source>
</reference>
<gene>
    <name evidence="2" type="ORF">A9Q68_07015</name>
</gene>
<dbReference type="RefSeq" id="WP_071793985.1">
    <property type="nucleotide sequence ID" value="NZ_LZDD01000002.1"/>
</dbReference>
<proteinExistence type="predicted"/>